<name>A0A744IJ01_SALER</name>
<evidence type="ECO:0000259" key="2">
    <source>
        <dbReference type="SMART" id="SM00421"/>
    </source>
</evidence>
<dbReference type="SMART" id="SM00421">
    <property type="entry name" value="HTH_LUXR"/>
    <property type="match status" value="1"/>
</dbReference>
<dbReference type="InterPro" id="IPR016032">
    <property type="entry name" value="Sig_transdc_resp-reg_C-effctor"/>
</dbReference>
<comment type="caution">
    <text evidence="3">The sequence shown here is derived from an EMBL/GenBank/DDBJ whole genome shotgun (WGS) entry which is preliminary data.</text>
</comment>
<evidence type="ECO:0000313" key="3">
    <source>
        <dbReference type="EMBL" id="HAF2502444.1"/>
    </source>
</evidence>
<reference evidence="3" key="2">
    <citation type="submission" date="2020-02" db="EMBL/GenBank/DDBJ databases">
        <authorList>
            <consortium name="NCBI Pathogen Detection Project"/>
        </authorList>
    </citation>
    <scope>NUCLEOTIDE SEQUENCE</scope>
    <source>
        <strain evidence="3">MA.CK_97/00002312</strain>
    </source>
</reference>
<evidence type="ECO:0000256" key="1">
    <source>
        <dbReference type="ARBA" id="ARBA00023125"/>
    </source>
</evidence>
<organism evidence="3">
    <name type="scientific">Salmonella enterica</name>
    <name type="common">Salmonella choleraesuis</name>
    <dbReference type="NCBI Taxonomy" id="28901"/>
    <lineage>
        <taxon>Bacteria</taxon>
        <taxon>Pseudomonadati</taxon>
        <taxon>Pseudomonadota</taxon>
        <taxon>Gammaproteobacteria</taxon>
        <taxon>Enterobacterales</taxon>
        <taxon>Enterobacteriaceae</taxon>
        <taxon>Salmonella</taxon>
    </lineage>
</organism>
<dbReference type="EMBL" id="DAAUQT010000017">
    <property type="protein sequence ID" value="HAF2502444.1"/>
    <property type="molecule type" value="Genomic_DNA"/>
</dbReference>
<dbReference type="InterPro" id="IPR036388">
    <property type="entry name" value="WH-like_DNA-bd_sf"/>
</dbReference>
<sequence>MVMAAHDRMDLNVRSQAFLKDFYHFCKNSCEMWYIKDANHHLVDASFAFFSRFSLLNVTAANLSSIQNALFPSGQGDLAMRAFEKQAILENKEILIYTCGYLRDSDGCNAFILKMNKMYCSGLEYTFVNVIDVASYDSINEWIPYLLTDMKINNSDVQLSNFRKVTPLTLVSQDEWDVAWLLICGYTIRNIAVILNFNKSTIESRIDNVYMNLQVVNKIGLLRVAKFYGWIRFVPERYSSEPFLFKID</sequence>
<proteinExistence type="predicted"/>
<protein>
    <recommendedName>
        <fullName evidence="2">HTH luxR-type domain-containing protein</fullName>
    </recommendedName>
</protein>
<reference evidence="3" key="1">
    <citation type="journal article" date="2018" name="Genome Biol.">
        <title>SKESA: strategic k-mer extension for scrupulous assemblies.</title>
        <authorList>
            <person name="Souvorov A."/>
            <person name="Agarwala R."/>
            <person name="Lipman D.J."/>
        </authorList>
    </citation>
    <scope>NUCLEOTIDE SEQUENCE</scope>
    <source>
        <strain evidence="3">MA.CK_97/00002312</strain>
    </source>
</reference>
<dbReference type="SUPFAM" id="SSF46894">
    <property type="entry name" value="C-terminal effector domain of the bipartite response regulators"/>
    <property type="match status" value="1"/>
</dbReference>
<feature type="domain" description="HTH luxR-type" evidence="2">
    <location>
        <begin position="168"/>
        <end position="225"/>
    </location>
</feature>
<dbReference type="GO" id="GO:0006355">
    <property type="term" value="P:regulation of DNA-templated transcription"/>
    <property type="evidence" value="ECO:0007669"/>
    <property type="project" value="InterPro"/>
</dbReference>
<dbReference type="AlphaFoldDB" id="A0A744IJ01"/>
<gene>
    <name evidence="3" type="ORF">G9F00_004310</name>
</gene>
<dbReference type="GO" id="GO:0003677">
    <property type="term" value="F:DNA binding"/>
    <property type="evidence" value="ECO:0007669"/>
    <property type="project" value="UniProtKB-KW"/>
</dbReference>
<keyword evidence="1" id="KW-0238">DNA-binding</keyword>
<accession>A0A744IJ01</accession>
<dbReference type="Gene3D" id="1.10.10.10">
    <property type="entry name" value="Winged helix-like DNA-binding domain superfamily/Winged helix DNA-binding domain"/>
    <property type="match status" value="1"/>
</dbReference>
<dbReference type="InterPro" id="IPR000792">
    <property type="entry name" value="Tscrpt_reg_LuxR_C"/>
</dbReference>